<dbReference type="STRING" id="39966.A0A369JD76"/>
<evidence type="ECO:0000313" key="4">
    <source>
        <dbReference type="Proteomes" id="UP000076154"/>
    </source>
</evidence>
<feature type="compositionally biased region" description="Basic and acidic residues" evidence="1">
    <location>
        <begin position="104"/>
        <end position="113"/>
    </location>
</feature>
<dbReference type="InterPro" id="IPR036786">
    <property type="entry name" value="Ribosome_mat_SBDS_N_sf"/>
</dbReference>
<feature type="compositionally biased region" description="Basic and acidic residues" evidence="1">
    <location>
        <begin position="81"/>
        <end position="90"/>
    </location>
</feature>
<evidence type="ECO:0000313" key="3">
    <source>
        <dbReference type="EMBL" id="RDB20061.1"/>
    </source>
</evidence>
<comment type="caution">
    <text evidence="3">The sequence shown here is derived from an EMBL/GenBank/DDBJ whole genome shotgun (WGS) entry which is preliminary data.</text>
</comment>
<feature type="region of interest" description="Disordered" evidence="1">
    <location>
        <begin position="81"/>
        <end position="113"/>
    </location>
</feature>
<proteinExistence type="predicted"/>
<evidence type="ECO:0000259" key="2">
    <source>
        <dbReference type="Pfam" id="PF01172"/>
    </source>
</evidence>
<dbReference type="AlphaFoldDB" id="A0A369JD76"/>
<dbReference type="Pfam" id="PF01172">
    <property type="entry name" value="SBDS_N"/>
    <property type="match status" value="1"/>
</dbReference>
<protein>
    <recommendedName>
        <fullName evidence="2">Ribosome maturation protein SDO1/SBDS N-terminal domain-containing protein</fullName>
    </recommendedName>
</protein>
<name>A0A369JD76_HYPMA</name>
<dbReference type="InParanoid" id="A0A369JD76"/>
<dbReference type="SUPFAM" id="SSF89895">
    <property type="entry name" value="FYSH domain"/>
    <property type="match status" value="1"/>
</dbReference>
<accession>A0A369JD76</accession>
<gene>
    <name evidence="3" type="ORF">Hypma_012804</name>
</gene>
<reference evidence="3" key="1">
    <citation type="submission" date="2018-04" db="EMBL/GenBank/DDBJ databases">
        <title>Whole genome sequencing of Hypsizygus marmoreus.</title>
        <authorList>
            <person name="Choi I.-G."/>
            <person name="Min B."/>
            <person name="Kim J.-G."/>
            <person name="Kim S."/>
            <person name="Oh Y.-L."/>
            <person name="Kong W.-S."/>
            <person name="Park H."/>
            <person name="Jeong J."/>
            <person name="Song E.-S."/>
        </authorList>
    </citation>
    <scope>NUCLEOTIDE SEQUENCE [LARGE SCALE GENOMIC DNA]</scope>
    <source>
        <strain evidence="3">51987-8</strain>
    </source>
</reference>
<dbReference type="EMBL" id="LUEZ02000071">
    <property type="protein sequence ID" value="RDB20061.1"/>
    <property type="molecule type" value="Genomic_DNA"/>
</dbReference>
<dbReference type="OrthoDB" id="2567806at2759"/>
<dbReference type="InterPro" id="IPR019783">
    <property type="entry name" value="SDO1/SBDS_N"/>
</dbReference>
<dbReference type="Proteomes" id="UP000076154">
    <property type="component" value="Unassembled WGS sequence"/>
</dbReference>
<sequence>MTKSVTKVIYKPDSTSTHEYTVIVNPEENGTLLTLFSPAFTILHSSQGHQGFLGQPSNQQLDSDFGTTVDTDVVKIILDKGKEQNSDRIGEPTATTTNMARGRGSVELRSRPN</sequence>
<evidence type="ECO:0000256" key="1">
    <source>
        <dbReference type="SAM" id="MobiDB-lite"/>
    </source>
</evidence>
<organism evidence="3 4">
    <name type="scientific">Hypsizygus marmoreus</name>
    <name type="common">White beech mushroom</name>
    <name type="synonym">Agaricus marmoreus</name>
    <dbReference type="NCBI Taxonomy" id="39966"/>
    <lineage>
        <taxon>Eukaryota</taxon>
        <taxon>Fungi</taxon>
        <taxon>Dikarya</taxon>
        <taxon>Basidiomycota</taxon>
        <taxon>Agaricomycotina</taxon>
        <taxon>Agaricomycetes</taxon>
        <taxon>Agaricomycetidae</taxon>
        <taxon>Agaricales</taxon>
        <taxon>Tricholomatineae</taxon>
        <taxon>Lyophyllaceae</taxon>
        <taxon>Hypsizygus</taxon>
    </lineage>
</organism>
<keyword evidence="4" id="KW-1185">Reference proteome</keyword>
<dbReference type="Gene3D" id="3.30.1250.10">
    <property type="entry name" value="Ribosome maturation protein SBDS, N-terminal domain"/>
    <property type="match status" value="1"/>
</dbReference>
<feature type="domain" description="Ribosome maturation protein SDO1/SBDS N-terminal" evidence="2">
    <location>
        <begin position="5"/>
        <end position="87"/>
    </location>
</feature>